<reference evidence="5 6" key="1">
    <citation type="submission" date="2024-10" db="EMBL/GenBank/DDBJ databases">
        <title>The Natural Products Discovery Center: Release of the First 8490 Sequenced Strains for Exploring Actinobacteria Biosynthetic Diversity.</title>
        <authorList>
            <person name="Kalkreuter E."/>
            <person name="Kautsar S.A."/>
            <person name="Yang D."/>
            <person name="Bader C.D."/>
            <person name="Teijaro C.N."/>
            <person name="Fluegel L."/>
            <person name="Davis C.M."/>
            <person name="Simpson J.R."/>
            <person name="Lauterbach L."/>
            <person name="Steele A.D."/>
            <person name="Gui C."/>
            <person name="Meng S."/>
            <person name="Li G."/>
            <person name="Viehrig K."/>
            <person name="Ye F."/>
            <person name="Su P."/>
            <person name="Kiefer A.F."/>
            <person name="Nichols A."/>
            <person name="Cepeda A.J."/>
            <person name="Yan W."/>
            <person name="Fan B."/>
            <person name="Jiang Y."/>
            <person name="Adhikari A."/>
            <person name="Zheng C.-J."/>
            <person name="Schuster L."/>
            <person name="Cowan T.M."/>
            <person name="Smanski M.J."/>
            <person name="Chevrette M.G."/>
            <person name="De Carvalho L.P.S."/>
            <person name="Shen B."/>
        </authorList>
    </citation>
    <scope>NUCLEOTIDE SEQUENCE [LARGE SCALE GENOMIC DNA]</scope>
    <source>
        <strain evidence="5 6">NPDC051599</strain>
    </source>
</reference>
<protein>
    <submittedName>
        <fullName evidence="5">TetR/AcrR family transcriptional regulator</fullName>
    </submittedName>
</protein>
<dbReference type="EMBL" id="JBITDC010000009">
    <property type="protein sequence ID" value="MFI5677782.1"/>
    <property type="molecule type" value="Genomic_DNA"/>
</dbReference>
<dbReference type="PRINTS" id="PR00455">
    <property type="entry name" value="HTHTETR"/>
</dbReference>
<gene>
    <name evidence="5" type="ORF">ACIA8P_24460</name>
</gene>
<evidence type="ECO:0000256" key="2">
    <source>
        <dbReference type="PROSITE-ProRule" id="PRU00335"/>
    </source>
</evidence>
<dbReference type="InterPro" id="IPR001647">
    <property type="entry name" value="HTH_TetR"/>
</dbReference>
<dbReference type="SUPFAM" id="SSF46689">
    <property type="entry name" value="Homeodomain-like"/>
    <property type="match status" value="1"/>
</dbReference>
<dbReference type="InterPro" id="IPR050109">
    <property type="entry name" value="HTH-type_TetR-like_transc_reg"/>
</dbReference>
<proteinExistence type="predicted"/>
<dbReference type="PROSITE" id="PS50977">
    <property type="entry name" value="HTH_TETR_2"/>
    <property type="match status" value="1"/>
</dbReference>
<feature type="domain" description="HTH tetR-type" evidence="4">
    <location>
        <begin position="11"/>
        <end position="71"/>
    </location>
</feature>
<evidence type="ECO:0000313" key="5">
    <source>
        <dbReference type="EMBL" id="MFI5677782.1"/>
    </source>
</evidence>
<evidence type="ECO:0000256" key="3">
    <source>
        <dbReference type="SAM" id="MobiDB-lite"/>
    </source>
</evidence>
<dbReference type="Gene3D" id="1.10.357.10">
    <property type="entry name" value="Tetracycline Repressor, domain 2"/>
    <property type="match status" value="1"/>
</dbReference>
<organism evidence="5 6">
    <name type="scientific">Streptomyces cellulosae</name>
    <dbReference type="NCBI Taxonomy" id="1968"/>
    <lineage>
        <taxon>Bacteria</taxon>
        <taxon>Bacillati</taxon>
        <taxon>Actinomycetota</taxon>
        <taxon>Actinomycetes</taxon>
        <taxon>Kitasatosporales</taxon>
        <taxon>Streptomycetaceae</taxon>
        <taxon>Streptomyces</taxon>
    </lineage>
</organism>
<dbReference type="PANTHER" id="PTHR30055:SF146">
    <property type="entry name" value="HTH-TYPE TRANSCRIPTIONAL DUAL REGULATOR CECR"/>
    <property type="match status" value="1"/>
</dbReference>
<keyword evidence="1 2" id="KW-0238">DNA-binding</keyword>
<dbReference type="RefSeq" id="WP_398658395.1">
    <property type="nucleotide sequence ID" value="NZ_JBITDC010000009.1"/>
</dbReference>
<dbReference type="Proteomes" id="UP001612415">
    <property type="component" value="Unassembled WGS sequence"/>
</dbReference>
<evidence type="ECO:0000313" key="6">
    <source>
        <dbReference type="Proteomes" id="UP001612415"/>
    </source>
</evidence>
<dbReference type="InterPro" id="IPR009057">
    <property type="entry name" value="Homeodomain-like_sf"/>
</dbReference>
<feature type="region of interest" description="Disordered" evidence="3">
    <location>
        <begin position="80"/>
        <end position="103"/>
    </location>
</feature>
<evidence type="ECO:0000256" key="1">
    <source>
        <dbReference type="ARBA" id="ARBA00023125"/>
    </source>
</evidence>
<keyword evidence="6" id="KW-1185">Reference proteome</keyword>
<name>A0ABW7Y5Z7_STRCE</name>
<comment type="caution">
    <text evidence="5">The sequence shown here is derived from an EMBL/GenBank/DDBJ whole genome shotgun (WGS) entry which is preliminary data.</text>
</comment>
<accession>A0ABW7Y5Z7</accession>
<dbReference type="PANTHER" id="PTHR30055">
    <property type="entry name" value="HTH-TYPE TRANSCRIPTIONAL REGULATOR RUTR"/>
    <property type="match status" value="1"/>
</dbReference>
<sequence length="195" mass="20666">MPAAGTSTKSDERRRTIMAAAVDCFAQKGFYGTTTHEIADWVGISQPYLYRLYPNKEALFAAAVDHVSVVMTEALVAHSPASGGAGPAPEGPAPTSPESPDAKTALDAARGAYAALVADRSILRFLMHANCAAGEPLVAEAVRRCYAKQVDTVRQLLGDDDAVRRWFGAGMLDNVVAVLGLADIDEPWAHVLTGR</sequence>
<feature type="DNA-binding region" description="H-T-H motif" evidence="2">
    <location>
        <begin position="34"/>
        <end position="53"/>
    </location>
</feature>
<dbReference type="Pfam" id="PF00440">
    <property type="entry name" value="TetR_N"/>
    <property type="match status" value="1"/>
</dbReference>
<evidence type="ECO:0000259" key="4">
    <source>
        <dbReference type="PROSITE" id="PS50977"/>
    </source>
</evidence>